<organism evidence="1 2">
    <name type="scientific">Anser cygnoides</name>
    <name type="common">Swan goose</name>
    <dbReference type="NCBI Taxonomy" id="8845"/>
    <lineage>
        <taxon>Eukaryota</taxon>
        <taxon>Metazoa</taxon>
        <taxon>Chordata</taxon>
        <taxon>Craniata</taxon>
        <taxon>Vertebrata</taxon>
        <taxon>Euteleostomi</taxon>
        <taxon>Archelosauria</taxon>
        <taxon>Archosauria</taxon>
        <taxon>Dinosauria</taxon>
        <taxon>Saurischia</taxon>
        <taxon>Theropoda</taxon>
        <taxon>Coelurosauria</taxon>
        <taxon>Aves</taxon>
        <taxon>Neognathae</taxon>
        <taxon>Galloanserae</taxon>
        <taxon>Anseriformes</taxon>
        <taxon>Anatidae</taxon>
        <taxon>Anserinae</taxon>
        <taxon>Anser</taxon>
    </lineage>
</organism>
<evidence type="ECO:0000313" key="1">
    <source>
        <dbReference type="Ensembl" id="ENSACDP00005026092.1"/>
    </source>
</evidence>
<sequence>MCFLCKIISPCFHSALGSNLKTSLLKPWTFIWQCLTQSLTTVYFELWFSHIKFFITMPSCLRVATQVSTAQTLLLCHIFL</sequence>
<dbReference type="AlphaFoldDB" id="A0A8B9ES74"/>
<keyword evidence="2" id="KW-1185">Reference proteome</keyword>
<dbReference type="Proteomes" id="UP000694521">
    <property type="component" value="Unplaced"/>
</dbReference>
<reference evidence="1" key="2">
    <citation type="submission" date="2025-09" db="UniProtKB">
        <authorList>
            <consortium name="Ensembl"/>
        </authorList>
    </citation>
    <scope>IDENTIFICATION</scope>
</reference>
<dbReference type="Ensembl" id="ENSACDT00005031115.1">
    <property type="protein sequence ID" value="ENSACDP00005026092.1"/>
    <property type="gene ID" value="ENSACDG00005018880.1"/>
</dbReference>
<name>A0A8B9ES74_ANSCY</name>
<evidence type="ECO:0000313" key="2">
    <source>
        <dbReference type="Proteomes" id="UP000694521"/>
    </source>
</evidence>
<accession>A0A8B9ES74</accession>
<proteinExistence type="predicted"/>
<reference evidence="1" key="1">
    <citation type="submission" date="2025-08" db="UniProtKB">
        <authorList>
            <consortium name="Ensembl"/>
        </authorList>
    </citation>
    <scope>IDENTIFICATION</scope>
</reference>
<protein>
    <submittedName>
        <fullName evidence="1">Uncharacterized protein</fullName>
    </submittedName>
</protein>